<sequence>MQKVAVPVIAYRDAVHGNLKDLFEGYESPDGWREQNMARAFSGEKSNPPYRIPSVDTGTELFFDNLEVFSRFAHMPLPDQEVFCQRVRAKITEAGVERLHLTVQWSEKETKVLKIKLCAGGHHLDIYLEEEKE</sequence>
<protein>
    <submittedName>
        <fullName evidence="1">Uncharacterized protein</fullName>
    </submittedName>
</protein>
<name>A0A1F8EED4_9BACT</name>
<dbReference type="STRING" id="1802661.A2649_02790"/>
<evidence type="ECO:0000313" key="1">
    <source>
        <dbReference type="EMBL" id="OGM98478.1"/>
    </source>
</evidence>
<dbReference type="EMBL" id="MGJB01000015">
    <property type="protein sequence ID" value="OGM98478.1"/>
    <property type="molecule type" value="Genomic_DNA"/>
</dbReference>
<accession>A0A1F8EED4</accession>
<gene>
    <name evidence="1" type="ORF">A2649_02790</name>
</gene>
<organism evidence="1 2">
    <name type="scientific">Candidatus Yanofskybacteria bacterium RIFCSPHIGHO2_01_FULL_41_26</name>
    <dbReference type="NCBI Taxonomy" id="1802661"/>
    <lineage>
        <taxon>Bacteria</taxon>
        <taxon>Candidatus Yanofskyibacteriota</taxon>
    </lineage>
</organism>
<proteinExistence type="predicted"/>
<evidence type="ECO:0000313" key="2">
    <source>
        <dbReference type="Proteomes" id="UP000176893"/>
    </source>
</evidence>
<comment type="caution">
    <text evidence="1">The sequence shown here is derived from an EMBL/GenBank/DDBJ whole genome shotgun (WGS) entry which is preliminary data.</text>
</comment>
<dbReference type="AlphaFoldDB" id="A0A1F8EED4"/>
<reference evidence="1 2" key="1">
    <citation type="journal article" date="2016" name="Nat. Commun.">
        <title>Thousands of microbial genomes shed light on interconnected biogeochemical processes in an aquifer system.</title>
        <authorList>
            <person name="Anantharaman K."/>
            <person name="Brown C.T."/>
            <person name="Hug L.A."/>
            <person name="Sharon I."/>
            <person name="Castelle C.J."/>
            <person name="Probst A.J."/>
            <person name="Thomas B.C."/>
            <person name="Singh A."/>
            <person name="Wilkins M.J."/>
            <person name="Karaoz U."/>
            <person name="Brodie E.L."/>
            <person name="Williams K.H."/>
            <person name="Hubbard S.S."/>
            <person name="Banfield J.F."/>
        </authorList>
    </citation>
    <scope>NUCLEOTIDE SEQUENCE [LARGE SCALE GENOMIC DNA]</scope>
</reference>
<dbReference type="Proteomes" id="UP000176893">
    <property type="component" value="Unassembled WGS sequence"/>
</dbReference>